<keyword evidence="2" id="KW-1185">Reference proteome</keyword>
<reference evidence="1" key="2">
    <citation type="submission" date="2023-05" db="EMBL/GenBank/DDBJ databases">
        <authorList>
            <consortium name="Lawrence Berkeley National Laboratory"/>
            <person name="Steindorff A."/>
            <person name="Hensen N."/>
            <person name="Bonometti L."/>
            <person name="Westerberg I."/>
            <person name="Brannstrom I.O."/>
            <person name="Guillou S."/>
            <person name="Cros-Aarteil S."/>
            <person name="Calhoun S."/>
            <person name="Haridas S."/>
            <person name="Kuo A."/>
            <person name="Mondo S."/>
            <person name="Pangilinan J."/>
            <person name="Riley R."/>
            <person name="Labutti K."/>
            <person name="Andreopoulos B."/>
            <person name="Lipzen A."/>
            <person name="Chen C."/>
            <person name="Yanf M."/>
            <person name="Daum C."/>
            <person name="Ng V."/>
            <person name="Clum A."/>
            <person name="Ohm R."/>
            <person name="Martin F."/>
            <person name="Silar P."/>
            <person name="Natvig D."/>
            <person name="Lalanne C."/>
            <person name="Gautier V."/>
            <person name="Ament-Velasquez S.L."/>
            <person name="Kruys A."/>
            <person name="Hutchinson M.I."/>
            <person name="Powell A.J."/>
            <person name="Barry K."/>
            <person name="Miller A.N."/>
            <person name="Grigoriev I.V."/>
            <person name="Debuchy R."/>
            <person name="Gladieux P."/>
            <person name="Thoren M.H."/>
            <person name="Johannesson H."/>
        </authorList>
    </citation>
    <scope>NUCLEOTIDE SEQUENCE</scope>
    <source>
        <strain evidence="1">CBS 731.68</strain>
    </source>
</reference>
<comment type="caution">
    <text evidence="1">The sequence shown here is derived from an EMBL/GenBank/DDBJ whole genome shotgun (WGS) entry which is preliminary data.</text>
</comment>
<accession>A0AAN6TPE4</accession>
<dbReference type="EMBL" id="MU853279">
    <property type="protein sequence ID" value="KAK4118188.1"/>
    <property type="molecule type" value="Genomic_DNA"/>
</dbReference>
<dbReference type="RefSeq" id="XP_062641961.1">
    <property type="nucleotide sequence ID" value="XM_062794187.1"/>
</dbReference>
<organism evidence="1 2">
    <name type="scientific">Parathielavia appendiculata</name>
    <dbReference type="NCBI Taxonomy" id="2587402"/>
    <lineage>
        <taxon>Eukaryota</taxon>
        <taxon>Fungi</taxon>
        <taxon>Dikarya</taxon>
        <taxon>Ascomycota</taxon>
        <taxon>Pezizomycotina</taxon>
        <taxon>Sordariomycetes</taxon>
        <taxon>Sordariomycetidae</taxon>
        <taxon>Sordariales</taxon>
        <taxon>Chaetomiaceae</taxon>
        <taxon>Parathielavia</taxon>
    </lineage>
</organism>
<protein>
    <submittedName>
        <fullName evidence="1">Uncharacterized protein</fullName>
    </submittedName>
</protein>
<name>A0AAN6TPE4_9PEZI</name>
<evidence type="ECO:0000313" key="2">
    <source>
        <dbReference type="Proteomes" id="UP001302602"/>
    </source>
</evidence>
<sequence>MTLYYWLPPTVRAITRVTVAPRLFSVMKECVSLGTFFVGDDLDLSEIFTRLLTERGESPESLTPQVLADLIAAGEVSVPTKGTFMRFFSFPVFSDDPSPSAVSGEGEFRVWKWVKRESIDVWTQQRNRPHNGILAPPSPP</sequence>
<evidence type="ECO:0000313" key="1">
    <source>
        <dbReference type="EMBL" id="KAK4118188.1"/>
    </source>
</evidence>
<reference evidence="1" key="1">
    <citation type="journal article" date="2023" name="Mol. Phylogenet. Evol.">
        <title>Genome-scale phylogeny and comparative genomics of the fungal order Sordariales.</title>
        <authorList>
            <person name="Hensen N."/>
            <person name="Bonometti L."/>
            <person name="Westerberg I."/>
            <person name="Brannstrom I.O."/>
            <person name="Guillou S."/>
            <person name="Cros-Aarteil S."/>
            <person name="Calhoun S."/>
            <person name="Haridas S."/>
            <person name="Kuo A."/>
            <person name="Mondo S."/>
            <person name="Pangilinan J."/>
            <person name="Riley R."/>
            <person name="LaButti K."/>
            <person name="Andreopoulos B."/>
            <person name="Lipzen A."/>
            <person name="Chen C."/>
            <person name="Yan M."/>
            <person name="Daum C."/>
            <person name="Ng V."/>
            <person name="Clum A."/>
            <person name="Steindorff A."/>
            <person name="Ohm R.A."/>
            <person name="Martin F."/>
            <person name="Silar P."/>
            <person name="Natvig D.O."/>
            <person name="Lalanne C."/>
            <person name="Gautier V."/>
            <person name="Ament-Velasquez S.L."/>
            <person name="Kruys A."/>
            <person name="Hutchinson M.I."/>
            <person name="Powell A.J."/>
            <person name="Barry K."/>
            <person name="Miller A.N."/>
            <person name="Grigoriev I.V."/>
            <person name="Debuchy R."/>
            <person name="Gladieux P."/>
            <person name="Hiltunen Thoren M."/>
            <person name="Johannesson H."/>
        </authorList>
    </citation>
    <scope>NUCLEOTIDE SEQUENCE</scope>
    <source>
        <strain evidence="1">CBS 731.68</strain>
    </source>
</reference>
<proteinExistence type="predicted"/>
<gene>
    <name evidence="1" type="ORF">N657DRAFT_651565</name>
</gene>
<dbReference type="AlphaFoldDB" id="A0AAN6TPE4"/>
<dbReference type="Proteomes" id="UP001302602">
    <property type="component" value="Unassembled WGS sequence"/>
</dbReference>
<dbReference type="GeneID" id="87830956"/>